<evidence type="ECO:0000313" key="1">
    <source>
        <dbReference type="EMBL" id="KAJ3475373.1"/>
    </source>
</evidence>
<accession>A0AAD5YCY0</accession>
<reference evidence="1" key="1">
    <citation type="submission" date="2022-07" db="EMBL/GenBank/DDBJ databases">
        <title>Genome Sequence of Physisporinus lineatus.</title>
        <authorList>
            <person name="Buettner E."/>
        </authorList>
    </citation>
    <scope>NUCLEOTIDE SEQUENCE</scope>
    <source>
        <strain evidence="1">VT162</strain>
    </source>
</reference>
<gene>
    <name evidence="1" type="ORF">NLI96_g11878</name>
</gene>
<dbReference type="AlphaFoldDB" id="A0AAD5YCY0"/>
<protein>
    <submittedName>
        <fullName evidence="1">Uncharacterized protein</fullName>
    </submittedName>
</protein>
<comment type="caution">
    <text evidence="1">The sequence shown here is derived from an EMBL/GenBank/DDBJ whole genome shotgun (WGS) entry which is preliminary data.</text>
</comment>
<organism evidence="1 2">
    <name type="scientific">Meripilus lineatus</name>
    <dbReference type="NCBI Taxonomy" id="2056292"/>
    <lineage>
        <taxon>Eukaryota</taxon>
        <taxon>Fungi</taxon>
        <taxon>Dikarya</taxon>
        <taxon>Basidiomycota</taxon>
        <taxon>Agaricomycotina</taxon>
        <taxon>Agaricomycetes</taxon>
        <taxon>Polyporales</taxon>
        <taxon>Meripilaceae</taxon>
        <taxon>Meripilus</taxon>
    </lineage>
</organism>
<keyword evidence="2" id="KW-1185">Reference proteome</keyword>
<dbReference type="InterPro" id="IPR053037">
    <property type="entry name" value="Pericyclase_pydY-like"/>
</dbReference>
<evidence type="ECO:0000313" key="2">
    <source>
        <dbReference type="Proteomes" id="UP001212997"/>
    </source>
</evidence>
<dbReference type="PANTHER" id="PTHR38115">
    <property type="entry name" value="LIPOCALIN-LIKE DOMAIN-CONTAINING PROTEIN"/>
    <property type="match status" value="1"/>
</dbReference>
<dbReference type="Proteomes" id="UP001212997">
    <property type="component" value="Unassembled WGS sequence"/>
</dbReference>
<sequence>MAVPPSFSTLDISGRFVHNKALSDDTDEILILQGVGWFLRKAIKAATLTLYISHYTDEHDIEHIDIDQRLTGGIPGTTEQRTLDWTEREHRDGVFGDVVGKSRRVEGSEIGEIDEEFLKTGWTKDSLEDGLIFAYARSDTPKSGRTWTSDQVRP</sequence>
<name>A0AAD5YCY0_9APHY</name>
<dbReference type="EMBL" id="JANAWD010000867">
    <property type="protein sequence ID" value="KAJ3475373.1"/>
    <property type="molecule type" value="Genomic_DNA"/>
</dbReference>
<dbReference type="PANTHER" id="PTHR38115:SF1">
    <property type="entry name" value="LIPOCALIN-LIKE DOMAIN-CONTAINING PROTEIN"/>
    <property type="match status" value="1"/>
</dbReference>
<proteinExistence type="predicted"/>